<evidence type="ECO:0000256" key="3">
    <source>
        <dbReference type="ARBA" id="ARBA00022729"/>
    </source>
</evidence>
<feature type="domain" description="Ionotropic glutamate receptor C-terminal" evidence="7">
    <location>
        <begin position="42"/>
        <end position="261"/>
    </location>
</feature>
<proteinExistence type="inferred from homology"/>
<gene>
    <name evidence="8" type="ORF">ACFSB2_16075</name>
</gene>
<keyword evidence="9" id="KW-1185">Reference proteome</keyword>
<dbReference type="EMBL" id="JBHUCX010000044">
    <property type="protein sequence ID" value="MFD1676222.1"/>
    <property type="molecule type" value="Genomic_DNA"/>
</dbReference>
<evidence type="ECO:0000313" key="9">
    <source>
        <dbReference type="Proteomes" id="UP001597079"/>
    </source>
</evidence>
<evidence type="ECO:0000256" key="4">
    <source>
        <dbReference type="RuleBase" id="RU003744"/>
    </source>
</evidence>
<accession>A0ABW4JN09</accession>
<feature type="chain" id="PRO_5046322589" evidence="5">
    <location>
        <begin position="22"/>
        <end position="264"/>
    </location>
</feature>
<organism evidence="8 9">
    <name type="scientific">Alicyclobacillus fodiniaquatilis</name>
    <dbReference type="NCBI Taxonomy" id="1661150"/>
    <lineage>
        <taxon>Bacteria</taxon>
        <taxon>Bacillati</taxon>
        <taxon>Bacillota</taxon>
        <taxon>Bacilli</taxon>
        <taxon>Bacillales</taxon>
        <taxon>Alicyclobacillaceae</taxon>
        <taxon>Alicyclobacillus</taxon>
    </lineage>
</organism>
<dbReference type="SMART" id="SM00062">
    <property type="entry name" value="PBPb"/>
    <property type="match status" value="1"/>
</dbReference>
<dbReference type="SUPFAM" id="SSF53850">
    <property type="entry name" value="Periplasmic binding protein-like II"/>
    <property type="match status" value="1"/>
</dbReference>
<comment type="subcellular location">
    <subcellularLocation>
        <location evidence="1">Cell envelope</location>
    </subcellularLocation>
</comment>
<dbReference type="Proteomes" id="UP001597079">
    <property type="component" value="Unassembled WGS sequence"/>
</dbReference>
<evidence type="ECO:0000313" key="8">
    <source>
        <dbReference type="EMBL" id="MFD1676222.1"/>
    </source>
</evidence>
<dbReference type="Gene3D" id="3.40.190.10">
    <property type="entry name" value="Periplasmic binding protein-like II"/>
    <property type="match status" value="2"/>
</dbReference>
<dbReference type="InterPro" id="IPR018313">
    <property type="entry name" value="SBP_3_CS"/>
</dbReference>
<evidence type="ECO:0000259" key="6">
    <source>
        <dbReference type="SMART" id="SM00062"/>
    </source>
</evidence>
<name>A0ABW4JN09_9BACL</name>
<dbReference type="InterPro" id="IPR001320">
    <property type="entry name" value="Iontro_rcpt_C"/>
</dbReference>
<dbReference type="PROSITE" id="PS51257">
    <property type="entry name" value="PROKAR_LIPOPROTEIN"/>
    <property type="match status" value="1"/>
</dbReference>
<dbReference type="SMART" id="SM00079">
    <property type="entry name" value="PBPe"/>
    <property type="match status" value="1"/>
</dbReference>
<dbReference type="InterPro" id="IPR001638">
    <property type="entry name" value="Solute-binding_3/MltF_N"/>
</dbReference>
<evidence type="ECO:0000256" key="5">
    <source>
        <dbReference type="SAM" id="SignalP"/>
    </source>
</evidence>
<dbReference type="RefSeq" id="WP_377944110.1">
    <property type="nucleotide sequence ID" value="NZ_JBHUCX010000044.1"/>
</dbReference>
<sequence length="264" mass="27893">MNKWASIGACAASVVVLTSVAGCGTPTNSNSSATSGTSSEPTLIMATSADYKPYEYHDTSGGQDQIVGFDVDVANAIAKQLHFKIKIEDMNFDSLIGALQSKRADFVIAGMTATPERKKSVDFSNVYYQATNVVLTKKGVNIKTMDDLKGDKVAAQLGSIQETAAKAIPNVQLDSIDTIPDVVQEVATGRATAAVIENTVATGYVKSDPQLQINTIKGMTANGSAIAFPKGSKWTAKFNTAIATLKKDGELQKLSNKWFGGQNA</sequence>
<evidence type="ECO:0000259" key="7">
    <source>
        <dbReference type="SMART" id="SM00079"/>
    </source>
</evidence>
<comment type="caution">
    <text evidence="8">The sequence shown here is derived from an EMBL/GenBank/DDBJ whole genome shotgun (WGS) entry which is preliminary data.</text>
</comment>
<protein>
    <submittedName>
        <fullName evidence="8">Transporter substrate-binding domain-containing protein</fullName>
    </submittedName>
</protein>
<dbReference type="PANTHER" id="PTHR35936:SF17">
    <property type="entry name" value="ARGININE-BINDING EXTRACELLULAR PROTEIN ARTP"/>
    <property type="match status" value="1"/>
</dbReference>
<reference evidence="9" key="1">
    <citation type="journal article" date="2019" name="Int. J. Syst. Evol. Microbiol.">
        <title>The Global Catalogue of Microorganisms (GCM) 10K type strain sequencing project: providing services to taxonomists for standard genome sequencing and annotation.</title>
        <authorList>
            <consortium name="The Broad Institute Genomics Platform"/>
            <consortium name="The Broad Institute Genome Sequencing Center for Infectious Disease"/>
            <person name="Wu L."/>
            <person name="Ma J."/>
        </authorList>
    </citation>
    <scope>NUCLEOTIDE SEQUENCE [LARGE SCALE GENOMIC DNA]</scope>
    <source>
        <strain evidence="9">CGMCC 1.12286</strain>
    </source>
</reference>
<dbReference type="PANTHER" id="PTHR35936">
    <property type="entry name" value="MEMBRANE-BOUND LYTIC MUREIN TRANSGLYCOSYLASE F"/>
    <property type="match status" value="1"/>
</dbReference>
<dbReference type="PROSITE" id="PS01039">
    <property type="entry name" value="SBP_BACTERIAL_3"/>
    <property type="match status" value="1"/>
</dbReference>
<dbReference type="Pfam" id="PF00497">
    <property type="entry name" value="SBP_bac_3"/>
    <property type="match status" value="1"/>
</dbReference>
<comment type="similarity">
    <text evidence="2 4">Belongs to the bacterial solute-binding protein 3 family.</text>
</comment>
<keyword evidence="3 5" id="KW-0732">Signal</keyword>
<feature type="signal peptide" evidence="5">
    <location>
        <begin position="1"/>
        <end position="21"/>
    </location>
</feature>
<evidence type="ECO:0000256" key="2">
    <source>
        <dbReference type="ARBA" id="ARBA00010333"/>
    </source>
</evidence>
<evidence type="ECO:0000256" key="1">
    <source>
        <dbReference type="ARBA" id="ARBA00004196"/>
    </source>
</evidence>
<feature type="domain" description="Solute-binding protein family 3/N-terminal" evidence="6">
    <location>
        <begin position="42"/>
        <end position="262"/>
    </location>
</feature>